<name>A0ABS2JZJ1_9GAMM</name>
<dbReference type="PROSITE" id="PS00653">
    <property type="entry name" value="GLYCOSYL_HYDROL_F1_2"/>
    <property type="match status" value="1"/>
</dbReference>
<evidence type="ECO:0000313" key="8">
    <source>
        <dbReference type="Proteomes" id="UP001430149"/>
    </source>
</evidence>
<dbReference type="PROSITE" id="PS51318">
    <property type="entry name" value="TAT"/>
    <property type="match status" value="1"/>
</dbReference>
<feature type="chain" id="PRO_5045285356" evidence="6">
    <location>
        <begin position="21"/>
        <end position="452"/>
    </location>
</feature>
<organism evidence="7 8">
    <name type="scientific">Dyella flava</name>
    <dbReference type="NCBI Taxonomy" id="1920170"/>
    <lineage>
        <taxon>Bacteria</taxon>
        <taxon>Pseudomonadati</taxon>
        <taxon>Pseudomonadota</taxon>
        <taxon>Gammaproteobacteria</taxon>
        <taxon>Lysobacterales</taxon>
        <taxon>Rhodanobacteraceae</taxon>
        <taxon>Dyella</taxon>
    </lineage>
</organism>
<dbReference type="InterPro" id="IPR019546">
    <property type="entry name" value="TAT_signal_bac_arc"/>
</dbReference>
<comment type="similarity">
    <text evidence="1 5">Belongs to the glycosyl hydrolase 1 family.</text>
</comment>
<feature type="signal peptide" evidence="6">
    <location>
        <begin position="1"/>
        <end position="20"/>
    </location>
</feature>
<evidence type="ECO:0000313" key="7">
    <source>
        <dbReference type="EMBL" id="MBM7124424.1"/>
    </source>
</evidence>
<evidence type="ECO:0000256" key="4">
    <source>
        <dbReference type="ARBA" id="ARBA00023295"/>
    </source>
</evidence>
<gene>
    <name evidence="7" type="ORF">ISP19_03450</name>
</gene>
<dbReference type="Pfam" id="PF00232">
    <property type="entry name" value="Glyco_hydro_1"/>
    <property type="match status" value="2"/>
</dbReference>
<dbReference type="InterPro" id="IPR001360">
    <property type="entry name" value="Glyco_hydro_1"/>
</dbReference>
<evidence type="ECO:0000256" key="2">
    <source>
        <dbReference type="ARBA" id="ARBA00022729"/>
    </source>
</evidence>
<evidence type="ECO:0000256" key="1">
    <source>
        <dbReference type="ARBA" id="ARBA00010838"/>
    </source>
</evidence>
<dbReference type="Proteomes" id="UP001430149">
    <property type="component" value="Unassembled WGS sequence"/>
</dbReference>
<sequence>MTSPISRRSFLSRCALLAAAAPLSQLGGMPGSGSPGAALSGRGVRAHRRQGRDFLWGTAGSAYQMEGGNVASDVWVLEHMKPSIFVEPSGDADDVYHRFEGDLALAASLGFNAHRLSIEWSRIEPEPGQISLAELAYYRRVLEACHRHGLAPVVTFNHYTVPRWFAAAGGFETEAGIEPFVRYCETVTQHLGELITVAATFNEPNINALLSWSPAIQKMLPMIAAFRKAATQAGGSAQWSSPMLADFRVQQPILIQAHAKAYDAITRLSQGRFPVGVTLSLTDDRPADGSGGVERKRAQVLTPWLQAPGDFVGVQVYTSAVVGANAELPPTAGVELTQMGYPYAPEALEGVIRMVAQQTRRPIYVTENGIATEDDTRRIAFIRGAVDGMLKCIADGIDVRGYMHWSLLDNWEWTSGYRPKFGLVEVDRTTFARTPKPSANYLGQIARKGKIA</sequence>
<dbReference type="PANTHER" id="PTHR10353:SF36">
    <property type="entry name" value="LP05116P"/>
    <property type="match status" value="1"/>
</dbReference>
<dbReference type="PRINTS" id="PR00131">
    <property type="entry name" value="GLHYDRLASE1"/>
</dbReference>
<keyword evidence="3 7" id="KW-0378">Hydrolase</keyword>
<dbReference type="InterPro" id="IPR033132">
    <property type="entry name" value="GH_1_N_CS"/>
</dbReference>
<keyword evidence="8" id="KW-1185">Reference proteome</keyword>
<dbReference type="RefSeq" id="WP_204679924.1">
    <property type="nucleotide sequence ID" value="NZ_BSNR01000017.1"/>
</dbReference>
<protein>
    <submittedName>
        <fullName evidence="7">Glycoside hydrolase family 1 protein</fullName>
    </submittedName>
</protein>
<proteinExistence type="inferred from homology"/>
<keyword evidence="4" id="KW-0326">Glycosidase</keyword>
<dbReference type="InterPro" id="IPR017853">
    <property type="entry name" value="GH"/>
</dbReference>
<dbReference type="EMBL" id="JADIKE010000027">
    <property type="protein sequence ID" value="MBM7124424.1"/>
    <property type="molecule type" value="Genomic_DNA"/>
</dbReference>
<keyword evidence="2 6" id="KW-0732">Signal</keyword>
<dbReference type="GO" id="GO:0016787">
    <property type="term" value="F:hydrolase activity"/>
    <property type="evidence" value="ECO:0007669"/>
    <property type="project" value="UniProtKB-KW"/>
</dbReference>
<dbReference type="NCBIfam" id="TIGR01409">
    <property type="entry name" value="TAT_signal_seq"/>
    <property type="match status" value="1"/>
</dbReference>
<dbReference type="PANTHER" id="PTHR10353">
    <property type="entry name" value="GLYCOSYL HYDROLASE"/>
    <property type="match status" value="1"/>
</dbReference>
<dbReference type="Gene3D" id="3.20.20.80">
    <property type="entry name" value="Glycosidases"/>
    <property type="match status" value="1"/>
</dbReference>
<reference evidence="7" key="1">
    <citation type="submission" date="2020-10" db="EMBL/GenBank/DDBJ databases">
        <title>Phylogeny of dyella-like bacteria.</title>
        <authorList>
            <person name="Fu J."/>
        </authorList>
    </citation>
    <scope>NUCLEOTIDE SEQUENCE</scope>
    <source>
        <strain evidence="7">DHOC52</strain>
    </source>
</reference>
<evidence type="ECO:0000256" key="6">
    <source>
        <dbReference type="SAM" id="SignalP"/>
    </source>
</evidence>
<evidence type="ECO:0000256" key="3">
    <source>
        <dbReference type="ARBA" id="ARBA00022801"/>
    </source>
</evidence>
<dbReference type="InterPro" id="IPR006311">
    <property type="entry name" value="TAT_signal"/>
</dbReference>
<comment type="caution">
    <text evidence="7">The sequence shown here is derived from an EMBL/GenBank/DDBJ whole genome shotgun (WGS) entry which is preliminary data.</text>
</comment>
<dbReference type="SUPFAM" id="SSF51445">
    <property type="entry name" value="(Trans)glycosidases"/>
    <property type="match status" value="1"/>
</dbReference>
<accession>A0ABS2JZJ1</accession>
<evidence type="ECO:0000256" key="5">
    <source>
        <dbReference type="RuleBase" id="RU003690"/>
    </source>
</evidence>